<accession>A0A975P4P5</accession>
<keyword evidence="4 8" id="KW-0547">Nucleotide-binding</keyword>
<dbReference type="SUPFAM" id="SSF100934">
    <property type="entry name" value="Heat shock protein 70kD (HSP70), C-terminal subdomain"/>
    <property type="match status" value="1"/>
</dbReference>
<feature type="coiled-coil region" evidence="10">
    <location>
        <begin position="246"/>
        <end position="273"/>
    </location>
</feature>
<dbReference type="AlphaFoldDB" id="A0A975P4P5"/>
<evidence type="ECO:0000256" key="3">
    <source>
        <dbReference type="ARBA" id="ARBA00022553"/>
    </source>
</evidence>
<dbReference type="InterPro" id="IPR012725">
    <property type="entry name" value="Chaperone_DnaK"/>
</dbReference>
<keyword evidence="5 8" id="KW-0067">ATP-binding</keyword>
<feature type="modified residue" description="Phosphothreonine; by autocatalysis" evidence="8">
    <location>
        <position position="197"/>
    </location>
</feature>
<reference evidence="12" key="1">
    <citation type="submission" date="2021-06" db="EMBL/GenBank/DDBJ databases">
        <title>Direct submission.</title>
        <authorList>
            <person name="Lee C.-S."/>
            <person name="Jin L."/>
        </authorList>
    </citation>
    <scope>NUCLEOTIDE SEQUENCE</scope>
    <source>
        <strain evidence="12">Con5</strain>
    </source>
</reference>
<keyword evidence="3 8" id="KW-0597">Phosphoprotein</keyword>
<dbReference type="PANTHER" id="PTHR19375">
    <property type="entry name" value="HEAT SHOCK PROTEIN 70KDA"/>
    <property type="match status" value="1"/>
</dbReference>
<dbReference type="Proteomes" id="UP000679352">
    <property type="component" value="Chromosome"/>
</dbReference>
<dbReference type="FunFam" id="1.20.1270.10:FF:000001">
    <property type="entry name" value="Molecular chaperone DnaK"/>
    <property type="match status" value="1"/>
</dbReference>
<evidence type="ECO:0000256" key="11">
    <source>
        <dbReference type="SAM" id="MobiDB-lite"/>
    </source>
</evidence>
<feature type="region of interest" description="Disordered" evidence="11">
    <location>
        <begin position="603"/>
        <end position="636"/>
    </location>
</feature>
<dbReference type="InterPro" id="IPR018181">
    <property type="entry name" value="Heat_shock_70_CS"/>
</dbReference>
<dbReference type="FunFam" id="3.90.640.10:FF:000003">
    <property type="entry name" value="Molecular chaperone DnaK"/>
    <property type="match status" value="1"/>
</dbReference>
<feature type="compositionally biased region" description="Acidic residues" evidence="11">
    <location>
        <begin position="620"/>
        <end position="630"/>
    </location>
</feature>
<evidence type="ECO:0000256" key="8">
    <source>
        <dbReference type="HAMAP-Rule" id="MF_00332"/>
    </source>
</evidence>
<dbReference type="FunFam" id="3.30.420.40:FF:000004">
    <property type="entry name" value="Molecular chaperone DnaK"/>
    <property type="match status" value="1"/>
</dbReference>
<dbReference type="GO" id="GO:0051082">
    <property type="term" value="F:unfolded protein binding"/>
    <property type="evidence" value="ECO:0007669"/>
    <property type="project" value="InterPro"/>
</dbReference>
<dbReference type="KEGG" id="gfu:KM031_10570"/>
<organism evidence="12 13">
    <name type="scientific">Gemmobacter fulvus</name>
    <dbReference type="NCBI Taxonomy" id="2840474"/>
    <lineage>
        <taxon>Bacteria</taxon>
        <taxon>Pseudomonadati</taxon>
        <taxon>Pseudomonadota</taxon>
        <taxon>Alphaproteobacteria</taxon>
        <taxon>Rhodobacterales</taxon>
        <taxon>Paracoccaceae</taxon>
        <taxon>Gemmobacter</taxon>
    </lineage>
</organism>
<evidence type="ECO:0000256" key="7">
    <source>
        <dbReference type="ARBA" id="ARBA00023186"/>
    </source>
</evidence>
<keyword evidence="13" id="KW-1185">Reference proteome</keyword>
<dbReference type="FunFam" id="2.60.34.10:FF:000014">
    <property type="entry name" value="Chaperone protein DnaK HSP70"/>
    <property type="match status" value="1"/>
</dbReference>
<dbReference type="Gene3D" id="2.60.34.10">
    <property type="entry name" value="Substrate Binding Domain Of DNAk, Chain A, domain 1"/>
    <property type="match status" value="1"/>
</dbReference>
<evidence type="ECO:0000256" key="1">
    <source>
        <dbReference type="ARBA" id="ARBA00007381"/>
    </source>
</evidence>
<dbReference type="RefSeq" id="WP_215504928.1">
    <property type="nucleotide sequence ID" value="NZ_CP076361.1"/>
</dbReference>
<dbReference type="HAMAP" id="MF_00332">
    <property type="entry name" value="DnaK"/>
    <property type="match status" value="1"/>
</dbReference>
<dbReference type="SUPFAM" id="SSF100920">
    <property type="entry name" value="Heat shock protein 70kD (HSP70), peptide-binding domain"/>
    <property type="match status" value="1"/>
</dbReference>
<dbReference type="GO" id="GO:0140662">
    <property type="term" value="F:ATP-dependent protein folding chaperone"/>
    <property type="evidence" value="ECO:0007669"/>
    <property type="project" value="InterPro"/>
</dbReference>
<comment type="similarity">
    <text evidence="1 8 9">Belongs to the heat shock protein 70 family.</text>
</comment>
<dbReference type="InterPro" id="IPR043129">
    <property type="entry name" value="ATPase_NBD"/>
</dbReference>
<dbReference type="Pfam" id="PF00012">
    <property type="entry name" value="HSP70"/>
    <property type="match status" value="1"/>
</dbReference>
<evidence type="ECO:0000256" key="9">
    <source>
        <dbReference type="RuleBase" id="RU003322"/>
    </source>
</evidence>
<dbReference type="PROSITE" id="PS00329">
    <property type="entry name" value="HSP70_2"/>
    <property type="match status" value="1"/>
</dbReference>
<comment type="function">
    <text evidence="8">Acts as a chaperone.</text>
</comment>
<evidence type="ECO:0000256" key="5">
    <source>
        <dbReference type="ARBA" id="ARBA00022840"/>
    </source>
</evidence>
<dbReference type="InterPro" id="IPR029048">
    <property type="entry name" value="HSP70_C_sf"/>
</dbReference>
<evidence type="ECO:0000256" key="6">
    <source>
        <dbReference type="ARBA" id="ARBA00023016"/>
    </source>
</evidence>
<dbReference type="PROSITE" id="PS00297">
    <property type="entry name" value="HSP70_1"/>
    <property type="match status" value="1"/>
</dbReference>
<dbReference type="NCBIfam" id="NF001413">
    <property type="entry name" value="PRK00290.1"/>
    <property type="match status" value="1"/>
</dbReference>
<dbReference type="Gene3D" id="1.20.1270.10">
    <property type="match status" value="1"/>
</dbReference>
<dbReference type="PRINTS" id="PR00301">
    <property type="entry name" value="HEATSHOCK70"/>
</dbReference>
<sequence length="636" mass="68443">MAKVIGIDLGTTNSCVAIMDGSQPRVIENSEGARTTPSIVGFTETERLVGQAAKRQAVTNPANTVFAVKRLIGRRADDAHIAKDKKNLPYAVVNGGNGDAWVEVRGEKYSPSQVSAMILQKMKETAEAYLGETVTQAVITVPAYFNDAQRQATKDAGKIAGLEVLRIINEPTAAALAYGLDKKETRTIAVYDLGGGTFDITILEIDDGLFEVKSTNGDTFLGGEDFDMRIVNYLADEFKKEHGVDLTNDKMALQRLKEAAEKAKIELSSSQQTEINQPFISMDRNSGTPLHLVMKLTRAKLESLVGDLIKASIKPCQAALKDAGLTTADIDEVVLVGGMTRMPRVIEEVTKFFGKEPHKGVNPDEVVALGAAIQAGVLQGDVKDVVLLDVTPLSLGIETLGGVFTRLIDRNTTIPTKKSQVFSTAEDNQNAVTIRVFQGEREMAADNKMLGQFNLEDIPPAPRGLPQIEVTFDIDANGIVSVSAKDKGTGRSQNITIQASGGLSDEDIEKMVRDAEANAESDKARRELVETRNQAEGLLHSTKKSLDEHSDKVDPSTVEVIELAMGALEETLKTEDAGKIKGGIQNLTEAAMRLGEAIYKAQAAAEGDSGGEDGPRSVDDDIVDADFEDLGEGKRK</sequence>
<gene>
    <name evidence="8 12" type="primary">dnaK</name>
    <name evidence="12" type="ORF">KM031_10570</name>
</gene>
<dbReference type="PROSITE" id="PS01036">
    <property type="entry name" value="HSP70_3"/>
    <property type="match status" value="1"/>
</dbReference>
<dbReference type="InterPro" id="IPR013126">
    <property type="entry name" value="Hsp_70_fam"/>
</dbReference>
<evidence type="ECO:0000256" key="2">
    <source>
        <dbReference type="ARBA" id="ARBA00014415"/>
    </source>
</evidence>
<dbReference type="CDD" id="cd10234">
    <property type="entry name" value="ASKHA_NBD_HSP70_DnaK-like"/>
    <property type="match status" value="1"/>
</dbReference>
<protein>
    <recommendedName>
        <fullName evidence="2 8">Chaperone protein DnaK</fullName>
    </recommendedName>
    <alternativeName>
        <fullName evidence="8">HSP70</fullName>
    </alternativeName>
    <alternativeName>
        <fullName evidence="8">Heat shock 70 kDa protein</fullName>
    </alternativeName>
    <alternativeName>
        <fullName evidence="8">Heat shock protein 70</fullName>
    </alternativeName>
</protein>
<evidence type="ECO:0000313" key="13">
    <source>
        <dbReference type="Proteomes" id="UP000679352"/>
    </source>
</evidence>
<keyword evidence="10" id="KW-0175">Coiled coil</keyword>
<keyword evidence="7 8" id="KW-0143">Chaperone</keyword>
<dbReference type="Gene3D" id="3.90.640.10">
    <property type="entry name" value="Actin, Chain A, domain 4"/>
    <property type="match status" value="1"/>
</dbReference>
<name>A0A975P4P5_9RHOB</name>
<evidence type="ECO:0000256" key="4">
    <source>
        <dbReference type="ARBA" id="ARBA00022741"/>
    </source>
</evidence>
<dbReference type="SUPFAM" id="SSF53067">
    <property type="entry name" value="Actin-like ATPase domain"/>
    <property type="match status" value="2"/>
</dbReference>
<dbReference type="InterPro" id="IPR029047">
    <property type="entry name" value="HSP70_peptide-bd_sf"/>
</dbReference>
<proteinExistence type="evidence at transcript level"/>
<comment type="induction">
    <text evidence="8">By stress conditions e.g. heat shock.</text>
</comment>
<dbReference type="EMBL" id="CP076361">
    <property type="protein sequence ID" value="QWK89307.1"/>
    <property type="molecule type" value="Genomic_DNA"/>
</dbReference>
<evidence type="ECO:0000256" key="10">
    <source>
        <dbReference type="SAM" id="Coils"/>
    </source>
</evidence>
<dbReference type="NCBIfam" id="NF003520">
    <property type="entry name" value="PRK05183.1"/>
    <property type="match status" value="1"/>
</dbReference>
<evidence type="ECO:0000313" key="12">
    <source>
        <dbReference type="EMBL" id="QWK89307.1"/>
    </source>
</evidence>
<dbReference type="GO" id="GO:0005524">
    <property type="term" value="F:ATP binding"/>
    <property type="evidence" value="ECO:0007669"/>
    <property type="project" value="UniProtKB-UniRule"/>
</dbReference>
<keyword evidence="6 8" id="KW-0346">Stress response</keyword>
<dbReference type="Gene3D" id="3.30.420.40">
    <property type="match status" value="2"/>
</dbReference>
<dbReference type="NCBIfam" id="TIGR02350">
    <property type="entry name" value="prok_dnaK"/>
    <property type="match status" value="1"/>
</dbReference>